<evidence type="ECO:0000313" key="3">
    <source>
        <dbReference type="Proteomes" id="UP000305067"/>
    </source>
</evidence>
<dbReference type="InterPro" id="IPR036864">
    <property type="entry name" value="Zn2-C6_fun-type_DNA-bd_sf"/>
</dbReference>
<feature type="domain" description="Zn(2)-C6 fungal-type" evidence="1">
    <location>
        <begin position="82"/>
        <end position="109"/>
    </location>
</feature>
<dbReference type="PROSITE" id="PS00463">
    <property type="entry name" value="ZN2_CY6_FUNGAL_1"/>
    <property type="match status" value="1"/>
</dbReference>
<reference evidence="2 3" key="1">
    <citation type="journal article" date="2019" name="Nat. Ecol. Evol.">
        <title>Megaphylogeny resolves global patterns of mushroom evolution.</title>
        <authorList>
            <person name="Varga T."/>
            <person name="Krizsan K."/>
            <person name="Foldi C."/>
            <person name="Dima B."/>
            <person name="Sanchez-Garcia M."/>
            <person name="Sanchez-Ramirez S."/>
            <person name="Szollosi G.J."/>
            <person name="Szarkandi J.G."/>
            <person name="Papp V."/>
            <person name="Albert L."/>
            <person name="Andreopoulos W."/>
            <person name="Angelini C."/>
            <person name="Antonin V."/>
            <person name="Barry K.W."/>
            <person name="Bougher N.L."/>
            <person name="Buchanan P."/>
            <person name="Buyck B."/>
            <person name="Bense V."/>
            <person name="Catcheside P."/>
            <person name="Chovatia M."/>
            <person name="Cooper J."/>
            <person name="Damon W."/>
            <person name="Desjardin D."/>
            <person name="Finy P."/>
            <person name="Geml J."/>
            <person name="Haridas S."/>
            <person name="Hughes K."/>
            <person name="Justo A."/>
            <person name="Karasinski D."/>
            <person name="Kautmanova I."/>
            <person name="Kiss B."/>
            <person name="Kocsube S."/>
            <person name="Kotiranta H."/>
            <person name="LaButti K.M."/>
            <person name="Lechner B.E."/>
            <person name="Liimatainen K."/>
            <person name="Lipzen A."/>
            <person name="Lukacs Z."/>
            <person name="Mihaltcheva S."/>
            <person name="Morgado L.N."/>
            <person name="Niskanen T."/>
            <person name="Noordeloos M.E."/>
            <person name="Ohm R.A."/>
            <person name="Ortiz-Santana B."/>
            <person name="Ovrebo C."/>
            <person name="Racz N."/>
            <person name="Riley R."/>
            <person name="Savchenko A."/>
            <person name="Shiryaev A."/>
            <person name="Soop K."/>
            <person name="Spirin V."/>
            <person name="Szebenyi C."/>
            <person name="Tomsovsky M."/>
            <person name="Tulloss R.E."/>
            <person name="Uehling J."/>
            <person name="Grigoriev I.V."/>
            <person name="Vagvolgyi C."/>
            <person name="Papp T."/>
            <person name="Martin F.M."/>
            <person name="Miettinen O."/>
            <person name="Hibbett D.S."/>
            <person name="Nagy L.G."/>
        </authorList>
    </citation>
    <scope>NUCLEOTIDE SEQUENCE [LARGE SCALE GENOMIC DNA]</scope>
    <source>
        <strain evidence="2 3">CBS 309.79</strain>
    </source>
</reference>
<dbReference type="SUPFAM" id="SSF57701">
    <property type="entry name" value="Zn2/Cys6 DNA-binding domain"/>
    <property type="match status" value="2"/>
</dbReference>
<sequence length="166" mass="17793">MSSDRKSSHACKSCQSKKTRCQIPEGEKACYKCLQKGTPCSFGDAIHWSNPPKYRGFPNAPATTSSYGHSSSSSSAPVATMSCGYCAQRRIQCDGAAPCSQCTMGGYACPGYYSASQPQSYASQNGYSQYQSGTPVQQTAYYATGVPQAQYQRTARPGTHLLVYAP</sequence>
<evidence type="ECO:0000259" key="1">
    <source>
        <dbReference type="PROSITE" id="PS50048"/>
    </source>
</evidence>
<dbReference type="CDD" id="cd00067">
    <property type="entry name" value="GAL4"/>
    <property type="match status" value="1"/>
</dbReference>
<dbReference type="PROSITE" id="PS50048">
    <property type="entry name" value="ZN2_CY6_FUNGAL_2"/>
    <property type="match status" value="2"/>
</dbReference>
<dbReference type="InterPro" id="IPR001138">
    <property type="entry name" value="Zn2Cys6_DnaBD"/>
</dbReference>
<accession>A0A5C3Q9Q7</accession>
<dbReference type="Pfam" id="PF00172">
    <property type="entry name" value="Zn_clus"/>
    <property type="match status" value="2"/>
</dbReference>
<dbReference type="Gene3D" id="4.10.240.10">
    <property type="entry name" value="Zn(2)-C6 fungal-type DNA-binding domain"/>
    <property type="match status" value="2"/>
</dbReference>
<evidence type="ECO:0000313" key="2">
    <source>
        <dbReference type="EMBL" id="TFK97120.1"/>
    </source>
</evidence>
<gene>
    <name evidence="2" type="ORF">BDV98DRAFT_596912</name>
</gene>
<keyword evidence="3" id="KW-1185">Reference proteome</keyword>
<dbReference type="AlphaFoldDB" id="A0A5C3Q9Q7"/>
<dbReference type="GO" id="GO:0000981">
    <property type="term" value="F:DNA-binding transcription factor activity, RNA polymerase II-specific"/>
    <property type="evidence" value="ECO:0007669"/>
    <property type="project" value="InterPro"/>
</dbReference>
<organism evidence="2 3">
    <name type="scientific">Pterulicium gracile</name>
    <dbReference type="NCBI Taxonomy" id="1884261"/>
    <lineage>
        <taxon>Eukaryota</taxon>
        <taxon>Fungi</taxon>
        <taxon>Dikarya</taxon>
        <taxon>Basidiomycota</taxon>
        <taxon>Agaricomycotina</taxon>
        <taxon>Agaricomycetes</taxon>
        <taxon>Agaricomycetidae</taxon>
        <taxon>Agaricales</taxon>
        <taxon>Pleurotineae</taxon>
        <taxon>Pterulaceae</taxon>
        <taxon>Pterulicium</taxon>
    </lineage>
</organism>
<dbReference type="SMART" id="SM00066">
    <property type="entry name" value="GAL4"/>
    <property type="match status" value="2"/>
</dbReference>
<name>A0A5C3Q9Q7_9AGAR</name>
<proteinExistence type="predicted"/>
<protein>
    <recommendedName>
        <fullName evidence="1">Zn(2)-C6 fungal-type domain-containing protein</fullName>
    </recommendedName>
</protein>
<dbReference type="OrthoDB" id="2123952at2759"/>
<dbReference type="EMBL" id="ML178850">
    <property type="protein sequence ID" value="TFK97120.1"/>
    <property type="molecule type" value="Genomic_DNA"/>
</dbReference>
<dbReference type="GO" id="GO:0008270">
    <property type="term" value="F:zinc ion binding"/>
    <property type="evidence" value="ECO:0007669"/>
    <property type="project" value="InterPro"/>
</dbReference>
<dbReference type="Proteomes" id="UP000305067">
    <property type="component" value="Unassembled WGS sequence"/>
</dbReference>
<feature type="domain" description="Zn(2)-C6 fungal-type" evidence="1">
    <location>
        <begin position="10"/>
        <end position="42"/>
    </location>
</feature>